<geneLocation type="plasmid" evidence="7 8">
    <name>pDAETH-2</name>
</geneLocation>
<dbReference type="SUPFAM" id="SSF75005">
    <property type="entry name" value="Arabinanase/levansucrase/invertase"/>
    <property type="match status" value="1"/>
</dbReference>
<dbReference type="PANTHER" id="PTHR43301:SF3">
    <property type="entry name" value="ARABINAN ENDO-1,5-ALPHA-L-ARABINOSIDASE A-RELATED"/>
    <property type="match status" value="1"/>
</dbReference>
<dbReference type="InterPro" id="IPR023296">
    <property type="entry name" value="Glyco_hydro_beta-prop_sf"/>
</dbReference>
<keyword evidence="6" id="KW-0732">Signal</keyword>
<dbReference type="InterPro" id="IPR016840">
    <property type="entry name" value="Glyco_hydro_43_endo_a_Ara-ase"/>
</dbReference>
<reference evidence="7" key="1">
    <citation type="submission" date="2022-07" db="EMBL/GenBank/DDBJ databases">
        <title>Complete Genome Sequence of the Radioresistant Bacterium Deinococcus aetherius ST0316, Isolated from the Air Dust collected in Lower Stratosphere above Japan.</title>
        <authorList>
            <person name="Satoh K."/>
            <person name="Hagiwara K."/>
            <person name="Katsumata K."/>
            <person name="Kubo A."/>
            <person name="Yokobori S."/>
            <person name="Yamagishi A."/>
            <person name="Oono Y."/>
            <person name="Narumi I."/>
        </authorList>
    </citation>
    <scope>NUCLEOTIDE SEQUENCE</scope>
    <source>
        <strain evidence="7">ST0316</strain>
        <plasmid evidence="7">pDAETH-2</plasmid>
    </source>
</reference>
<evidence type="ECO:0000256" key="5">
    <source>
        <dbReference type="PIRNR" id="PIRNR026534"/>
    </source>
</evidence>
<comment type="pathway">
    <text evidence="1 5">Glycan metabolism; L-arabinan degradation.</text>
</comment>
<comment type="similarity">
    <text evidence="2 5">Belongs to the glycosyl hydrolase 43 family.</text>
</comment>
<evidence type="ECO:0000256" key="2">
    <source>
        <dbReference type="ARBA" id="ARBA00009865"/>
    </source>
</evidence>
<dbReference type="Pfam" id="PF04616">
    <property type="entry name" value="Glyco_hydro_43"/>
    <property type="match status" value="1"/>
</dbReference>
<name>A0ABM8AK27_9DEIO</name>
<dbReference type="PIRSF" id="PIRSF026534">
    <property type="entry name" value="Endo_alpha-L-arabinosidase"/>
    <property type="match status" value="1"/>
</dbReference>
<feature type="chain" id="PRO_5047202769" evidence="6">
    <location>
        <begin position="23"/>
        <end position="327"/>
    </location>
</feature>
<dbReference type="PANTHER" id="PTHR43301">
    <property type="entry name" value="ARABINAN ENDO-1,5-ALPHA-L-ARABINOSIDASE"/>
    <property type="match status" value="1"/>
</dbReference>
<feature type="signal peptide" evidence="6">
    <location>
        <begin position="1"/>
        <end position="22"/>
    </location>
</feature>
<evidence type="ECO:0000313" key="8">
    <source>
        <dbReference type="Proteomes" id="UP001064971"/>
    </source>
</evidence>
<gene>
    <name evidence="7" type="primary">abnA</name>
    <name evidence="7" type="ORF">DAETH_41450</name>
</gene>
<keyword evidence="7" id="KW-0614">Plasmid</keyword>
<dbReference type="InterPro" id="IPR006710">
    <property type="entry name" value="Glyco_hydro_43"/>
</dbReference>
<keyword evidence="3 5" id="KW-0378">Hydrolase</keyword>
<dbReference type="EMBL" id="AP026562">
    <property type="protein sequence ID" value="BDP44176.1"/>
    <property type="molecule type" value="Genomic_DNA"/>
</dbReference>
<dbReference type="PROSITE" id="PS51257">
    <property type="entry name" value="PROKAR_LIPOPROTEIN"/>
    <property type="match status" value="1"/>
</dbReference>
<dbReference type="RefSeq" id="WP_264778532.1">
    <property type="nucleotide sequence ID" value="NZ_AP026562.1"/>
</dbReference>
<dbReference type="Gene3D" id="2.115.10.20">
    <property type="entry name" value="Glycosyl hydrolase domain, family 43"/>
    <property type="match status" value="1"/>
</dbReference>
<protein>
    <submittedName>
        <fullName evidence="7">Extracellular endo-alpha-(1-&gt;5)-L-arabinanase 1</fullName>
    </submittedName>
</protein>
<evidence type="ECO:0000256" key="4">
    <source>
        <dbReference type="ARBA" id="ARBA00023295"/>
    </source>
</evidence>
<accession>A0ABM8AK27</accession>
<keyword evidence="4 5" id="KW-0326">Glycosidase</keyword>
<organism evidence="7 8">
    <name type="scientific">Deinococcus aetherius</name>
    <dbReference type="NCBI Taxonomy" id="200252"/>
    <lineage>
        <taxon>Bacteria</taxon>
        <taxon>Thermotogati</taxon>
        <taxon>Deinococcota</taxon>
        <taxon>Deinococci</taxon>
        <taxon>Deinococcales</taxon>
        <taxon>Deinococcaceae</taxon>
        <taxon>Deinococcus</taxon>
    </lineage>
</organism>
<evidence type="ECO:0000256" key="3">
    <source>
        <dbReference type="ARBA" id="ARBA00022801"/>
    </source>
</evidence>
<sequence length="327" mass="35314">MKPKTVALLVLSGLLSSCTRLGSTPSDGGPALLTLTGELDAHDPTLFKAGNTYYVFSTGLIQTEADPGGIRVRSAPSLNGEWKVQGAITAPEWAKNGYHANNLWAPNVVKNGDTYYLYYAVSEFGKNHSAIGLATTTTPGDLGSWQDQGPILTSNTTDDFNAIDPHVFNDGGQWWISYGSFWSGLKLQKLQDMKTPTGDRVALADRPGVQYNPIEGPAITKHGSYYYLFMSWDFCCQGRNTTYKLAVGRSTSVTGPYVDRTGKALTEGGGTVLLTGQGSLVGAGGEDVYTEGGNTHLIYHSYDANQNYLPTMSIRRLGWSGDWPTVE</sequence>
<dbReference type="Proteomes" id="UP001064971">
    <property type="component" value="Plasmid pDAETH-2"/>
</dbReference>
<evidence type="ECO:0000256" key="1">
    <source>
        <dbReference type="ARBA" id="ARBA00004834"/>
    </source>
</evidence>
<dbReference type="InterPro" id="IPR050727">
    <property type="entry name" value="GH43_arabinanases"/>
</dbReference>
<keyword evidence="8" id="KW-1185">Reference proteome</keyword>
<dbReference type="CDD" id="cd08998">
    <property type="entry name" value="GH43_Arb43a-like"/>
    <property type="match status" value="1"/>
</dbReference>
<evidence type="ECO:0000256" key="6">
    <source>
        <dbReference type="SAM" id="SignalP"/>
    </source>
</evidence>
<evidence type="ECO:0000313" key="7">
    <source>
        <dbReference type="EMBL" id="BDP44176.1"/>
    </source>
</evidence>
<proteinExistence type="inferred from homology"/>